<dbReference type="InterPro" id="IPR003615">
    <property type="entry name" value="HNH_nuc"/>
</dbReference>
<dbReference type="Pfam" id="PF11188">
    <property type="entry name" value="DUF2975"/>
    <property type="match status" value="1"/>
</dbReference>
<evidence type="ECO:0000313" key="3">
    <source>
        <dbReference type="EMBL" id="MDR7330262.1"/>
    </source>
</evidence>
<gene>
    <name evidence="3" type="ORF">J2S39_001938</name>
</gene>
<dbReference type="Proteomes" id="UP001180840">
    <property type="component" value="Unassembled WGS sequence"/>
</dbReference>
<evidence type="ECO:0000259" key="2">
    <source>
        <dbReference type="SMART" id="SM00507"/>
    </source>
</evidence>
<keyword evidence="4" id="KW-1185">Reference proteome</keyword>
<name>A0ABU1ZZA5_9CORY</name>
<feature type="transmembrane region" description="Helical" evidence="1">
    <location>
        <begin position="460"/>
        <end position="483"/>
    </location>
</feature>
<dbReference type="SMART" id="SM00507">
    <property type="entry name" value="HNHc"/>
    <property type="match status" value="1"/>
</dbReference>
<keyword evidence="1" id="KW-0472">Membrane</keyword>
<reference evidence="3" key="1">
    <citation type="submission" date="2023-07" db="EMBL/GenBank/DDBJ databases">
        <title>Sequencing the genomes of 1000 actinobacteria strains.</title>
        <authorList>
            <person name="Klenk H.-P."/>
        </authorList>
    </citation>
    <scope>NUCLEOTIDE SEQUENCE</scope>
    <source>
        <strain evidence="3">DSM 107476</strain>
    </source>
</reference>
<sequence length="532" mass="59302">MALLDSIRHLQRHGMDLLQEVVGLSTPDLMRRGLPRSVAASWRRAADTWFGPTRSPRKQADAVRLACRNGHSLDTLRMIDRHARSLVDASGAWALRRQLCALSGTYEDVDKQGRARVAELNAAHEPAARRSLSVSHRPARRQSTLHYTDAEHVIAGIRAQLRDADDPARAFHDLVLGGGANTPQLSTTAIIALDDLDEILRANDGAGDTLIGRTDGSRMTGRDYVQAKFAEHDFAVLVHPLEGPVDAYRLERFANEKQRLMLAAENPVCPWEGCGKPADKCQGHHLDGWVNGAETNVRDMSMACRYHNGVNDDDPNAPPRRGRLARIGGQIHWCPPGGGRPRLNMHPTARLGAMRIILPIDFRYDPVDDRWMATVTRLVLPLRILLAVVFLGLLVAQFLSFPGEFRSSPPSDPWRWPQLVFWEAAALCLQIVIICIWRLLTLIQQDRIFTAESLRWVDVIVWTFLGGWSLLASVNAALIVHIYRTPELRDPGMPMMLIGITLIGAVLVLLIVVMRELLRRAAELRTDLAGVI</sequence>
<feature type="transmembrane region" description="Helical" evidence="1">
    <location>
        <begin position="380"/>
        <end position="399"/>
    </location>
</feature>
<dbReference type="InterPro" id="IPR021354">
    <property type="entry name" value="DUF2975"/>
</dbReference>
<proteinExistence type="predicted"/>
<feature type="transmembrane region" description="Helical" evidence="1">
    <location>
        <begin position="495"/>
        <end position="514"/>
    </location>
</feature>
<dbReference type="EMBL" id="JAVDXZ010000001">
    <property type="protein sequence ID" value="MDR7330262.1"/>
    <property type="molecule type" value="Genomic_DNA"/>
</dbReference>
<evidence type="ECO:0000256" key="1">
    <source>
        <dbReference type="SAM" id="Phobius"/>
    </source>
</evidence>
<keyword evidence="1" id="KW-1133">Transmembrane helix</keyword>
<organism evidence="3 4">
    <name type="scientific">Corynebacterium guangdongense</name>
    <dbReference type="NCBI Taxonomy" id="1783348"/>
    <lineage>
        <taxon>Bacteria</taxon>
        <taxon>Bacillati</taxon>
        <taxon>Actinomycetota</taxon>
        <taxon>Actinomycetes</taxon>
        <taxon>Mycobacteriales</taxon>
        <taxon>Corynebacteriaceae</taxon>
        <taxon>Corynebacterium</taxon>
    </lineage>
</organism>
<feature type="domain" description="HNH nuclease" evidence="2">
    <location>
        <begin position="256"/>
        <end position="309"/>
    </location>
</feature>
<evidence type="ECO:0000313" key="4">
    <source>
        <dbReference type="Proteomes" id="UP001180840"/>
    </source>
</evidence>
<feature type="transmembrane region" description="Helical" evidence="1">
    <location>
        <begin position="419"/>
        <end position="440"/>
    </location>
</feature>
<protein>
    <recommendedName>
        <fullName evidence="2">HNH nuclease domain-containing protein</fullName>
    </recommendedName>
</protein>
<accession>A0ABU1ZZA5</accession>
<dbReference type="CDD" id="cd00085">
    <property type="entry name" value="HNHc"/>
    <property type="match status" value="1"/>
</dbReference>
<keyword evidence="1" id="KW-0812">Transmembrane</keyword>
<comment type="caution">
    <text evidence="3">The sequence shown here is derived from an EMBL/GenBank/DDBJ whole genome shotgun (WGS) entry which is preliminary data.</text>
</comment>